<proteinExistence type="predicted"/>
<gene>
    <name evidence="2" type="ORF">GX302_04670</name>
</gene>
<dbReference type="AlphaFoldDB" id="A0A7K4ATX4"/>
<evidence type="ECO:0000313" key="3">
    <source>
        <dbReference type="Proteomes" id="UP000585579"/>
    </source>
</evidence>
<evidence type="ECO:0000256" key="1">
    <source>
        <dbReference type="SAM" id="MobiDB-lite"/>
    </source>
</evidence>
<feature type="region of interest" description="Disordered" evidence="1">
    <location>
        <begin position="1"/>
        <end position="45"/>
    </location>
</feature>
<sequence length="45" mass="5228">MKKNLNDKEKKEKKVPKNSEKEVSGKFKGTEQIEHKMKKEGKAVI</sequence>
<comment type="caution">
    <text evidence="2">The sequence shown here is derived from an EMBL/GenBank/DDBJ whole genome shotgun (WGS) entry which is preliminary data.</text>
</comment>
<name>A0A7K4ATX4_9EURY</name>
<organism evidence="2 3">
    <name type="scientific">Methanosarcina flavescens</name>
    <dbReference type="NCBI Taxonomy" id="1715806"/>
    <lineage>
        <taxon>Archaea</taxon>
        <taxon>Methanobacteriati</taxon>
        <taxon>Methanobacteriota</taxon>
        <taxon>Stenosarchaea group</taxon>
        <taxon>Methanomicrobia</taxon>
        <taxon>Methanosarcinales</taxon>
        <taxon>Methanosarcinaceae</taxon>
        <taxon>Methanosarcina</taxon>
    </lineage>
</organism>
<accession>A0A7K4ATX4</accession>
<dbReference type="Proteomes" id="UP000585579">
    <property type="component" value="Unassembled WGS sequence"/>
</dbReference>
<protein>
    <submittedName>
        <fullName evidence="2">Uncharacterized protein</fullName>
    </submittedName>
</protein>
<dbReference type="EMBL" id="JAAYQL010000024">
    <property type="protein sequence ID" value="NLK32137.1"/>
    <property type="molecule type" value="Genomic_DNA"/>
</dbReference>
<reference evidence="2 3" key="1">
    <citation type="journal article" date="2020" name="Biotechnol. Biofuels">
        <title>New insights from the biogas microbiome by comprehensive genome-resolved metagenomics of nearly 1600 species originating from multiple anaerobic digesters.</title>
        <authorList>
            <person name="Campanaro S."/>
            <person name="Treu L."/>
            <person name="Rodriguez-R L.M."/>
            <person name="Kovalovszki A."/>
            <person name="Ziels R.M."/>
            <person name="Maus I."/>
            <person name="Zhu X."/>
            <person name="Kougias P.G."/>
            <person name="Basile A."/>
            <person name="Luo G."/>
            <person name="Schluter A."/>
            <person name="Konstantinidis K.T."/>
            <person name="Angelidaki I."/>
        </authorList>
    </citation>
    <scope>NUCLEOTIDE SEQUENCE [LARGE SCALE GENOMIC DNA]</scope>
    <source>
        <strain evidence="2">AS22ysBPME_46</strain>
    </source>
</reference>
<evidence type="ECO:0000313" key="2">
    <source>
        <dbReference type="EMBL" id="NLK32137.1"/>
    </source>
</evidence>